<dbReference type="Proteomes" id="UP000069940">
    <property type="component" value="Unassembled WGS sequence"/>
</dbReference>
<evidence type="ECO:0008006" key="3">
    <source>
        <dbReference type="Google" id="ProtNLM"/>
    </source>
</evidence>
<dbReference type="PANTHER" id="PTHR21301:SF10">
    <property type="entry name" value="REVERSE TRANSCRIPTASE DOMAIN-CONTAINING PROTEIN"/>
    <property type="match status" value="1"/>
</dbReference>
<dbReference type="EnsemblMetazoa" id="AALFPA23_016168.R23557">
    <property type="protein sequence ID" value="AALFPA23_016168.P23557"/>
    <property type="gene ID" value="AALFPA23_016168"/>
</dbReference>
<reference evidence="2" key="1">
    <citation type="journal article" date="2015" name="Proc. Natl. Acad. Sci. U.S.A.">
        <title>Genome sequence of the Asian Tiger mosquito, Aedes albopictus, reveals insights into its biology, genetics, and evolution.</title>
        <authorList>
            <person name="Chen X.G."/>
            <person name="Jiang X."/>
            <person name="Gu J."/>
            <person name="Xu M."/>
            <person name="Wu Y."/>
            <person name="Deng Y."/>
            <person name="Zhang C."/>
            <person name="Bonizzoni M."/>
            <person name="Dermauw W."/>
            <person name="Vontas J."/>
            <person name="Armbruster P."/>
            <person name="Huang X."/>
            <person name="Yang Y."/>
            <person name="Zhang H."/>
            <person name="He W."/>
            <person name="Peng H."/>
            <person name="Liu Y."/>
            <person name="Wu K."/>
            <person name="Chen J."/>
            <person name="Lirakis M."/>
            <person name="Topalis P."/>
            <person name="Van Leeuwen T."/>
            <person name="Hall A.B."/>
            <person name="Jiang X."/>
            <person name="Thorpe C."/>
            <person name="Mueller R.L."/>
            <person name="Sun C."/>
            <person name="Waterhouse R.M."/>
            <person name="Yan G."/>
            <person name="Tu Z.J."/>
            <person name="Fang X."/>
            <person name="James A.A."/>
        </authorList>
    </citation>
    <scope>NUCLEOTIDE SEQUENCE [LARGE SCALE GENOMIC DNA]</scope>
    <source>
        <strain evidence="2">Foshan</strain>
    </source>
</reference>
<name>A0ABM1Z8T7_AEDAL</name>
<protein>
    <recommendedName>
        <fullName evidence="3">Reverse transcriptase domain-containing protein</fullName>
    </recommendedName>
</protein>
<evidence type="ECO:0000313" key="2">
    <source>
        <dbReference type="Proteomes" id="UP000069940"/>
    </source>
</evidence>
<accession>A0ABM1Z8T7</accession>
<sequence length="476" mass="54982">MCPSSMLGSGYNTPDPHSAPYVKALSEIESAVQRHPSADVIRHDVSNAIINHINYTKQPFVDEHEAMRKQIQKSKKYLRERDDLVVTKADKGKTVVVMKRDEYDDKMQTLVNDSDTYEPIASDPTKKTLKKINALIDIWHEKGFIPNSERMKLKVFNCNPPRVYGLPKTHKDGRPLRIINSAIGTATYKMAKYLSRILNHVTGKTEHHITNSFQFAEEMREQQIGEESVLSSLDVVSLFTNVPVDYALESIRLRWDEIKNHTTLDEESFEMVEIVLDSTFFQYQANIVLERIEIAALENLRTRGIVPRFFRRYVDDCLLCARKEEVAAILNEFNGFHQRLQFTVEMEADGKLKFLDMILRRENNTITTEWFPKDVDGRYLDFTSRNYSFLHYRCEWPGCQSVRSRGNILPPMEPMVSFSSIILSHVEDCHLRNGTSLYTSCCLNDRLSDCSIRCCYRFQNSSAYPTIPSSLVNDDD</sequence>
<dbReference type="PANTHER" id="PTHR21301">
    <property type="entry name" value="REVERSE TRANSCRIPTASE"/>
    <property type="match status" value="1"/>
</dbReference>
<organism evidence="1 2">
    <name type="scientific">Aedes albopictus</name>
    <name type="common">Asian tiger mosquito</name>
    <name type="synonym">Stegomyia albopicta</name>
    <dbReference type="NCBI Taxonomy" id="7160"/>
    <lineage>
        <taxon>Eukaryota</taxon>
        <taxon>Metazoa</taxon>
        <taxon>Ecdysozoa</taxon>
        <taxon>Arthropoda</taxon>
        <taxon>Hexapoda</taxon>
        <taxon>Insecta</taxon>
        <taxon>Pterygota</taxon>
        <taxon>Neoptera</taxon>
        <taxon>Endopterygota</taxon>
        <taxon>Diptera</taxon>
        <taxon>Nematocera</taxon>
        <taxon>Culicoidea</taxon>
        <taxon>Culicidae</taxon>
        <taxon>Culicinae</taxon>
        <taxon>Aedini</taxon>
        <taxon>Aedes</taxon>
        <taxon>Stegomyia</taxon>
    </lineage>
</organism>
<dbReference type="RefSeq" id="XP_062704174.1">
    <property type="nucleotide sequence ID" value="XM_062848190.1"/>
</dbReference>
<dbReference type="GeneID" id="134286560"/>
<reference evidence="1" key="2">
    <citation type="submission" date="2025-05" db="UniProtKB">
        <authorList>
            <consortium name="EnsemblMetazoa"/>
        </authorList>
    </citation>
    <scope>IDENTIFICATION</scope>
    <source>
        <strain evidence="1">Foshan</strain>
    </source>
</reference>
<evidence type="ECO:0000313" key="1">
    <source>
        <dbReference type="EnsemblMetazoa" id="AALFPA23_016168.P23557"/>
    </source>
</evidence>
<keyword evidence="2" id="KW-1185">Reference proteome</keyword>
<proteinExistence type="predicted"/>